<sequence length="413" mass="44990">MDPLLAKAEPTSDVGSASVITYVRKGKKMLHNSSRERGVRICERNNYADTKVSEEGGGGGAPGAGAEIPLQPVVKTMVRQVVPLPPMEDHRGADIHSAAHGGPHAEASGYALKEAAAHEEPRQEQTPGRTCGPWRGAHAGAGFLAGPVTLLGHPHWSSLFLKDCTRWQGPMLEQFLKDCIPWEGPHSGAEEECEEEGAAETQHYELTSTPIPHPPELFGVGEEVEKTGVNLSLGRREGCLRTGGKQMSPPLFKKSKKEDPGNYRPVSLTLIPGKVMEQLILDTISRHVKEKKVIRMDEGKAVDVVYLDFSKAFDTISHSILLEKLAAHGLDGRTLCWAQKVVVNGVKSSWRLVTSGVPQSSVLGPVLFNIFINDLDEGIECTLRKFPDDTKLCGSVDLLEGRKALQRDLDRLD</sequence>
<feature type="domain" description="Reverse transcriptase" evidence="1">
    <location>
        <begin position="233"/>
        <end position="413"/>
    </location>
</feature>
<reference evidence="2 3" key="1">
    <citation type="journal article" date="2023" name="J. Hered.">
        <title>Chromosome-level genome of the wood stork (Mycteria americana) provides insight into avian chromosome evolution.</title>
        <authorList>
            <person name="Flamio R. Jr."/>
            <person name="Ramstad K.M."/>
        </authorList>
    </citation>
    <scope>NUCLEOTIDE SEQUENCE [LARGE SCALE GENOMIC DNA]</scope>
    <source>
        <strain evidence="2">JAX WOST 10</strain>
    </source>
</reference>
<dbReference type="PROSITE" id="PS50878">
    <property type="entry name" value="RT_POL"/>
    <property type="match status" value="1"/>
</dbReference>
<dbReference type="AlphaFoldDB" id="A0AAN7N9P4"/>
<keyword evidence="3" id="KW-1185">Reference proteome</keyword>
<evidence type="ECO:0000313" key="2">
    <source>
        <dbReference type="EMBL" id="KAK4811345.1"/>
    </source>
</evidence>
<dbReference type="InterPro" id="IPR000477">
    <property type="entry name" value="RT_dom"/>
</dbReference>
<organism evidence="2 3">
    <name type="scientific">Mycteria americana</name>
    <name type="common">Wood stork</name>
    <dbReference type="NCBI Taxonomy" id="33587"/>
    <lineage>
        <taxon>Eukaryota</taxon>
        <taxon>Metazoa</taxon>
        <taxon>Chordata</taxon>
        <taxon>Craniata</taxon>
        <taxon>Vertebrata</taxon>
        <taxon>Euteleostomi</taxon>
        <taxon>Archelosauria</taxon>
        <taxon>Archosauria</taxon>
        <taxon>Dinosauria</taxon>
        <taxon>Saurischia</taxon>
        <taxon>Theropoda</taxon>
        <taxon>Coelurosauria</taxon>
        <taxon>Aves</taxon>
        <taxon>Neognathae</taxon>
        <taxon>Neoaves</taxon>
        <taxon>Aequornithes</taxon>
        <taxon>Ciconiiformes</taxon>
        <taxon>Ciconiidae</taxon>
        <taxon>Mycteria</taxon>
    </lineage>
</organism>
<dbReference type="Pfam" id="PF00078">
    <property type="entry name" value="RVT_1"/>
    <property type="match status" value="1"/>
</dbReference>
<protein>
    <recommendedName>
        <fullName evidence="1">Reverse transcriptase domain-containing protein</fullName>
    </recommendedName>
</protein>
<dbReference type="EMBL" id="JAUNZN010000018">
    <property type="protein sequence ID" value="KAK4811345.1"/>
    <property type="molecule type" value="Genomic_DNA"/>
</dbReference>
<gene>
    <name evidence="2" type="ORF">QYF61_027574</name>
</gene>
<evidence type="ECO:0000313" key="3">
    <source>
        <dbReference type="Proteomes" id="UP001333110"/>
    </source>
</evidence>
<dbReference type="Proteomes" id="UP001333110">
    <property type="component" value="Unassembled WGS sequence"/>
</dbReference>
<name>A0AAN7N9P4_MYCAM</name>
<accession>A0AAN7N9P4</accession>
<comment type="caution">
    <text evidence="2">The sequence shown here is derived from an EMBL/GenBank/DDBJ whole genome shotgun (WGS) entry which is preliminary data.</text>
</comment>
<evidence type="ECO:0000259" key="1">
    <source>
        <dbReference type="PROSITE" id="PS50878"/>
    </source>
</evidence>
<dbReference type="PANTHER" id="PTHR33332">
    <property type="entry name" value="REVERSE TRANSCRIPTASE DOMAIN-CONTAINING PROTEIN"/>
    <property type="match status" value="1"/>
</dbReference>
<dbReference type="CDD" id="cd01650">
    <property type="entry name" value="RT_nLTR_like"/>
    <property type="match status" value="1"/>
</dbReference>
<proteinExistence type="predicted"/>